<comment type="catalytic activity">
    <reaction evidence="1 6 7">
        <text>adenosine 5'-phosphosulfate + ATP = 3'-phosphoadenylyl sulfate + ADP + H(+)</text>
        <dbReference type="Rhea" id="RHEA:24152"/>
        <dbReference type="ChEBI" id="CHEBI:15378"/>
        <dbReference type="ChEBI" id="CHEBI:30616"/>
        <dbReference type="ChEBI" id="CHEBI:58243"/>
        <dbReference type="ChEBI" id="CHEBI:58339"/>
        <dbReference type="ChEBI" id="CHEBI:456216"/>
        <dbReference type="EC" id="2.7.1.25"/>
    </reaction>
</comment>
<organism evidence="10 11">
    <name type="scientific">Sulfobacillus benefaciens</name>
    <dbReference type="NCBI Taxonomy" id="453960"/>
    <lineage>
        <taxon>Bacteria</taxon>
        <taxon>Bacillati</taxon>
        <taxon>Bacillota</taxon>
        <taxon>Clostridia</taxon>
        <taxon>Eubacteriales</taxon>
        <taxon>Clostridiales Family XVII. Incertae Sedis</taxon>
        <taxon>Sulfobacillus</taxon>
    </lineage>
</organism>
<dbReference type="PANTHER" id="PTHR42700">
    <property type="entry name" value="SULFATE ADENYLYLTRANSFERASE"/>
    <property type="match status" value="1"/>
</dbReference>
<dbReference type="GO" id="GO:0010134">
    <property type="term" value="P:sulfate assimilation via adenylyl sulfate reduction"/>
    <property type="evidence" value="ECO:0007669"/>
    <property type="project" value="TreeGrafter"/>
</dbReference>
<keyword evidence="6 7" id="KW-0418">Kinase</keyword>
<comment type="caution">
    <text evidence="6">Lacks conserved residue(s) required for the propagation of feature annotation.</text>
</comment>
<dbReference type="PANTHER" id="PTHR42700:SF1">
    <property type="entry name" value="SULFATE ADENYLYLTRANSFERASE"/>
    <property type="match status" value="1"/>
</dbReference>
<comment type="similarity">
    <text evidence="6 7">Belongs to the APS kinase family.</text>
</comment>
<comment type="caution">
    <text evidence="10">The sequence shown here is derived from an EMBL/GenBank/DDBJ whole genome shotgun (WGS) entry which is preliminary data.</text>
</comment>
<keyword evidence="5 6" id="KW-0067">ATP-binding</keyword>
<dbReference type="GO" id="GO:0005524">
    <property type="term" value="F:ATP binding"/>
    <property type="evidence" value="ECO:0007669"/>
    <property type="project" value="UniProtKB-UniRule"/>
</dbReference>
<protein>
    <recommendedName>
        <fullName evidence="2 6">Adenylyl-sulfate kinase</fullName>
        <ecNumber evidence="2 6">2.7.1.25</ecNumber>
    </recommendedName>
    <alternativeName>
        <fullName evidence="6">APS kinase</fullName>
    </alternativeName>
    <alternativeName>
        <fullName evidence="6">ATP adenosine-5'-phosphosulfate 3'-phosphotransferase</fullName>
    </alternativeName>
    <alternativeName>
        <fullName evidence="6">Adenosine-5'-phosphosulfate kinase</fullName>
    </alternativeName>
</protein>
<accession>A0A2T2XA23</accession>
<dbReference type="GO" id="GO:0070814">
    <property type="term" value="P:hydrogen sulfide biosynthetic process"/>
    <property type="evidence" value="ECO:0007669"/>
    <property type="project" value="UniProtKB-UniRule"/>
</dbReference>
<dbReference type="Pfam" id="PF01583">
    <property type="entry name" value="APS_kinase"/>
    <property type="match status" value="1"/>
</dbReference>
<dbReference type="EC" id="2.7.1.25" evidence="2 6"/>
<evidence type="ECO:0000256" key="4">
    <source>
        <dbReference type="ARBA" id="ARBA00022741"/>
    </source>
</evidence>
<evidence type="ECO:0000256" key="3">
    <source>
        <dbReference type="ARBA" id="ARBA00022679"/>
    </source>
</evidence>
<sequence length="183" mass="20536">MPSQHREGFVLWFTGLPGVGKSTLAQGLSARLKAEGHRTYVLDGDILRTGLSQDLGFSASNRHENIRRAGHVAKILVDAGVIVLAAFITPFADDRKMLRRLFSPKQFSEIFLDCPLEICRQRDPKKLYRKAESGLIPEFTGISSPYEEPTQPDLRIPTHLMSAEQSLQVLWEFIQTHYDGNSG</sequence>
<evidence type="ECO:0000256" key="8">
    <source>
        <dbReference type="SAM" id="Phobius"/>
    </source>
</evidence>
<dbReference type="InterPro" id="IPR050512">
    <property type="entry name" value="Sulf_AdTrans/APS_kinase"/>
</dbReference>
<dbReference type="NCBIfam" id="NF003013">
    <property type="entry name" value="PRK03846.1"/>
    <property type="match status" value="1"/>
</dbReference>
<dbReference type="GO" id="GO:0019379">
    <property type="term" value="P:sulfate assimilation, phosphoadenylyl sulfate reduction by phosphoadenylyl-sulfate reductase (thioredoxin)"/>
    <property type="evidence" value="ECO:0007669"/>
    <property type="project" value="TreeGrafter"/>
</dbReference>
<comment type="function">
    <text evidence="6 7">Catalyzes the synthesis of activated sulfate.</text>
</comment>
<evidence type="ECO:0000259" key="9">
    <source>
        <dbReference type="Pfam" id="PF01583"/>
    </source>
</evidence>
<dbReference type="InterPro" id="IPR027417">
    <property type="entry name" value="P-loop_NTPase"/>
</dbReference>
<evidence type="ECO:0000256" key="7">
    <source>
        <dbReference type="RuleBase" id="RU004347"/>
    </source>
</evidence>
<dbReference type="CDD" id="cd02027">
    <property type="entry name" value="APSK"/>
    <property type="match status" value="1"/>
</dbReference>
<feature type="transmembrane region" description="Helical" evidence="8">
    <location>
        <begin position="72"/>
        <end position="92"/>
    </location>
</feature>
<dbReference type="GO" id="GO:0005737">
    <property type="term" value="C:cytoplasm"/>
    <property type="evidence" value="ECO:0007669"/>
    <property type="project" value="TreeGrafter"/>
</dbReference>
<evidence type="ECO:0000256" key="5">
    <source>
        <dbReference type="ARBA" id="ARBA00022840"/>
    </source>
</evidence>
<evidence type="ECO:0000313" key="10">
    <source>
        <dbReference type="EMBL" id="PSR31340.1"/>
    </source>
</evidence>
<dbReference type="HAMAP" id="MF_00065">
    <property type="entry name" value="Adenylyl_sulf_kinase"/>
    <property type="match status" value="1"/>
</dbReference>
<reference evidence="10 11" key="1">
    <citation type="journal article" date="2014" name="BMC Genomics">
        <title>Comparison of environmental and isolate Sulfobacillus genomes reveals diverse carbon, sulfur, nitrogen, and hydrogen metabolisms.</title>
        <authorList>
            <person name="Justice N.B."/>
            <person name="Norman A."/>
            <person name="Brown C.T."/>
            <person name="Singh A."/>
            <person name="Thomas B.C."/>
            <person name="Banfield J.F."/>
        </authorList>
    </citation>
    <scope>NUCLEOTIDE SEQUENCE [LARGE SCALE GENOMIC DNA]</scope>
    <source>
        <strain evidence="10">AMDSBA1</strain>
    </source>
</reference>
<dbReference type="InterPro" id="IPR002891">
    <property type="entry name" value="APS"/>
</dbReference>
<dbReference type="SUPFAM" id="SSF52540">
    <property type="entry name" value="P-loop containing nucleoside triphosphate hydrolases"/>
    <property type="match status" value="1"/>
</dbReference>
<dbReference type="Proteomes" id="UP000242699">
    <property type="component" value="Unassembled WGS sequence"/>
</dbReference>
<evidence type="ECO:0000256" key="6">
    <source>
        <dbReference type="HAMAP-Rule" id="MF_00065"/>
    </source>
</evidence>
<dbReference type="GO" id="GO:0004781">
    <property type="term" value="F:sulfate adenylyltransferase (ATP) activity"/>
    <property type="evidence" value="ECO:0007669"/>
    <property type="project" value="TreeGrafter"/>
</dbReference>
<keyword evidence="8" id="KW-0812">Transmembrane</keyword>
<dbReference type="GO" id="GO:0004020">
    <property type="term" value="F:adenylylsulfate kinase activity"/>
    <property type="evidence" value="ECO:0007669"/>
    <property type="project" value="UniProtKB-UniRule"/>
</dbReference>
<feature type="domain" description="APS kinase" evidence="9">
    <location>
        <begin position="8"/>
        <end position="156"/>
    </location>
</feature>
<dbReference type="InterPro" id="IPR059117">
    <property type="entry name" value="APS_kinase_dom"/>
</dbReference>
<dbReference type="Gene3D" id="3.40.50.300">
    <property type="entry name" value="P-loop containing nucleotide triphosphate hydrolases"/>
    <property type="match status" value="1"/>
</dbReference>
<keyword evidence="4 6" id="KW-0547">Nucleotide-binding</keyword>
<gene>
    <name evidence="6 10" type="primary">cysC</name>
    <name evidence="10" type="ORF">C7B43_02945</name>
</gene>
<dbReference type="NCBIfam" id="TIGR00455">
    <property type="entry name" value="apsK"/>
    <property type="match status" value="1"/>
</dbReference>
<keyword evidence="8" id="KW-1133">Transmembrane helix</keyword>
<evidence type="ECO:0000313" key="11">
    <source>
        <dbReference type="Proteomes" id="UP000242699"/>
    </source>
</evidence>
<keyword evidence="3 6" id="KW-0808">Transferase</keyword>
<proteinExistence type="inferred from homology"/>
<name>A0A2T2XA23_9FIRM</name>
<feature type="binding site" evidence="6">
    <location>
        <begin position="15"/>
        <end position="22"/>
    </location>
    <ligand>
        <name>ATP</name>
        <dbReference type="ChEBI" id="CHEBI:30616"/>
    </ligand>
</feature>
<dbReference type="EMBL" id="PXYT01000003">
    <property type="protein sequence ID" value="PSR31340.1"/>
    <property type="molecule type" value="Genomic_DNA"/>
</dbReference>
<dbReference type="AlphaFoldDB" id="A0A2T2XA23"/>
<keyword evidence="6" id="KW-0597">Phosphoprotein</keyword>
<dbReference type="UniPathway" id="UPA00140">
    <property type="reaction ID" value="UER00205"/>
</dbReference>
<evidence type="ECO:0000256" key="1">
    <source>
        <dbReference type="ARBA" id="ARBA00001823"/>
    </source>
</evidence>
<keyword evidence="8" id="KW-0472">Membrane</keyword>
<evidence type="ECO:0000256" key="2">
    <source>
        <dbReference type="ARBA" id="ARBA00012121"/>
    </source>
</evidence>
<comment type="pathway">
    <text evidence="6 7">Sulfur metabolism; hydrogen sulfide biosynthesis; sulfite from sulfate: step 2/3.</text>
</comment>